<evidence type="ECO:0000313" key="1">
    <source>
        <dbReference type="EMBL" id="MCV7382194.1"/>
    </source>
</evidence>
<reference evidence="1" key="2">
    <citation type="journal article" date="2022" name="BMC Genomics">
        <title>Comparative genome analysis of mycobacteria focusing on tRNA and non-coding RNA.</title>
        <authorList>
            <person name="Behra P.R.K."/>
            <person name="Pettersson B.M.F."/>
            <person name="Ramesh M."/>
            <person name="Das S."/>
            <person name="Dasgupta S."/>
            <person name="Kirsebom L.A."/>
        </authorList>
    </citation>
    <scope>NUCLEOTIDE SEQUENCE</scope>
    <source>
        <strain evidence="1">CCUG 55640</strain>
    </source>
</reference>
<dbReference type="EMBL" id="JACKVH010000031">
    <property type="protein sequence ID" value="MCV7382194.1"/>
    <property type="molecule type" value="Genomic_DNA"/>
</dbReference>
<proteinExistence type="predicted"/>
<dbReference type="AlphaFoldDB" id="A0AA42C3S5"/>
<sequence length="51" mass="5448">MSLECCQNADGSLDEFGVYVVGDDWLTGDQARELAAALLEAAAELDGWATR</sequence>
<comment type="caution">
    <text evidence="1">The sequence shown here is derived from an EMBL/GenBank/DDBJ whole genome shotgun (WGS) entry which is preliminary data.</text>
</comment>
<accession>A0AA42C3S5</accession>
<reference evidence="1" key="1">
    <citation type="submission" date="2020-07" db="EMBL/GenBank/DDBJ databases">
        <authorList>
            <person name="Pettersson B.M.F."/>
            <person name="Behra P.R.K."/>
            <person name="Ramesh M."/>
            <person name="Das S."/>
            <person name="Dasgupta S."/>
            <person name="Kirsebom L.A."/>
        </authorList>
    </citation>
    <scope>NUCLEOTIDE SEQUENCE</scope>
    <source>
        <strain evidence="1">CCUG 55640</strain>
    </source>
</reference>
<gene>
    <name evidence="1" type="ORF">H7K38_26625</name>
</gene>
<dbReference type="RefSeq" id="WP_158086824.1">
    <property type="nucleotide sequence ID" value="NZ_JACKVH010000031.1"/>
</dbReference>
<organism evidence="1 2">
    <name type="scientific">Mycobacterium alsense</name>
    <dbReference type="NCBI Taxonomy" id="324058"/>
    <lineage>
        <taxon>Bacteria</taxon>
        <taxon>Bacillati</taxon>
        <taxon>Actinomycetota</taxon>
        <taxon>Actinomycetes</taxon>
        <taxon>Mycobacteriales</taxon>
        <taxon>Mycobacteriaceae</taxon>
        <taxon>Mycobacterium</taxon>
    </lineage>
</organism>
<dbReference type="Proteomes" id="UP001141650">
    <property type="component" value="Unassembled WGS sequence"/>
</dbReference>
<protein>
    <submittedName>
        <fullName evidence="1">Uncharacterized protein</fullName>
    </submittedName>
</protein>
<name>A0AA42C3S5_9MYCO</name>
<evidence type="ECO:0000313" key="2">
    <source>
        <dbReference type="Proteomes" id="UP001141650"/>
    </source>
</evidence>